<feature type="region of interest" description="Disordered" evidence="8">
    <location>
        <begin position="30"/>
        <end position="58"/>
    </location>
</feature>
<gene>
    <name evidence="10" type="primary">abc-msp</name>
    <name evidence="10" type="ORF">SOCE26_031820</name>
</gene>
<dbReference type="GO" id="GO:0042918">
    <property type="term" value="P:alkanesulfonate transmembrane transport"/>
    <property type="evidence" value="ECO:0007669"/>
    <property type="project" value="UniProtKB-ARBA"/>
</dbReference>
<keyword evidence="3" id="KW-1003">Cell membrane</keyword>
<sequence length="317" mass="34168">MSALRTMARRGAPADAPLGGRVLFERAPGAERAAPASASRAPRAPRPLTDRLHDGRPRRDPRRALLRALSVAACIALWQWASTARVHLGVVNFVNVPAPTEVVVAARDLVSSPKLWLHLQNSLFRVLAGFAVAGVTGVVLGLVIGRSRLAEDTLLPALEVLRPIPGVAWLPLAILMFPSAELSMIFITYMGALFPILLATIHGVVSLDPRLIASSRSLGARPFSLFVEVVLPGALPSIVTGMSIGMGTSWFCLVTAEMIGGQYGIGYFTWESYNLQRYPDIVLGMLLIGLLGMLSSAAVKWIGAWLTPWQRPEEKGR</sequence>
<feature type="compositionally biased region" description="Low complexity" evidence="8">
    <location>
        <begin position="30"/>
        <end position="42"/>
    </location>
</feature>
<keyword evidence="2 7" id="KW-0813">Transport</keyword>
<evidence type="ECO:0000256" key="1">
    <source>
        <dbReference type="ARBA" id="ARBA00004651"/>
    </source>
</evidence>
<accession>A0A2L0ER36</accession>
<organism evidence="10 11">
    <name type="scientific">Sorangium cellulosum</name>
    <name type="common">Polyangium cellulosum</name>
    <dbReference type="NCBI Taxonomy" id="56"/>
    <lineage>
        <taxon>Bacteria</taxon>
        <taxon>Pseudomonadati</taxon>
        <taxon>Myxococcota</taxon>
        <taxon>Polyangia</taxon>
        <taxon>Polyangiales</taxon>
        <taxon>Polyangiaceae</taxon>
        <taxon>Sorangium</taxon>
    </lineage>
</organism>
<feature type="domain" description="ABC transmembrane type-1" evidence="9">
    <location>
        <begin position="119"/>
        <end position="299"/>
    </location>
</feature>
<feature type="transmembrane region" description="Helical" evidence="7">
    <location>
        <begin position="183"/>
        <end position="205"/>
    </location>
</feature>
<dbReference type="GO" id="GO:0005886">
    <property type="term" value="C:plasma membrane"/>
    <property type="evidence" value="ECO:0007669"/>
    <property type="project" value="UniProtKB-SubCell"/>
</dbReference>
<evidence type="ECO:0000256" key="3">
    <source>
        <dbReference type="ARBA" id="ARBA00022475"/>
    </source>
</evidence>
<dbReference type="EMBL" id="CP012673">
    <property type="protein sequence ID" value="AUX41759.1"/>
    <property type="molecule type" value="Genomic_DNA"/>
</dbReference>
<comment type="similarity">
    <text evidence="7">Belongs to the binding-protein-dependent transport system permease family.</text>
</comment>
<feature type="transmembrane region" description="Helical" evidence="7">
    <location>
        <begin position="64"/>
        <end position="81"/>
    </location>
</feature>
<dbReference type="Gene3D" id="1.10.3720.10">
    <property type="entry name" value="MetI-like"/>
    <property type="match status" value="1"/>
</dbReference>
<reference evidence="10 11" key="1">
    <citation type="submission" date="2015-09" db="EMBL/GenBank/DDBJ databases">
        <title>Sorangium comparison.</title>
        <authorList>
            <person name="Zaburannyi N."/>
            <person name="Bunk B."/>
            <person name="Overmann J."/>
            <person name="Mueller R."/>
        </authorList>
    </citation>
    <scope>NUCLEOTIDE SEQUENCE [LARGE SCALE GENOMIC DNA]</scope>
    <source>
        <strain evidence="10 11">So ce26</strain>
    </source>
</reference>
<comment type="subcellular location">
    <subcellularLocation>
        <location evidence="1 7">Cell membrane</location>
        <topology evidence="1 7">Multi-pass membrane protein</topology>
    </subcellularLocation>
</comment>
<feature type="transmembrane region" description="Helical" evidence="7">
    <location>
        <begin position="282"/>
        <end position="302"/>
    </location>
</feature>
<keyword evidence="6 7" id="KW-0472">Membrane</keyword>
<dbReference type="Pfam" id="PF00528">
    <property type="entry name" value="BPD_transp_1"/>
    <property type="match status" value="1"/>
</dbReference>
<dbReference type="SUPFAM" id="SSF161098">
    <property type="entry name" value="MetI-like"/>
    <property type="match status" value="1"/>
</dbReference>
<evidence type="ECO:0000256" key="8">
    <source>
        <dbReference type="SAM" id="MobiDB-lite"/>
    </source>
</evidence>
<dbReference type="InterPro" id="IPR000515">
    <property type="entry name" value="MetI-like"/>
</dbReference>
<feature type="transmembrane region" description="Helical" evidence="7">
    <location>
        <begin position="123"/>
        <end position="145"/>
    </location>
</feature>
<evidence type="ECO:0000256" key="6">
    <source>
        <dbReference type="ARBA" id="ARBA00023136"/>
    </source>
</evidence>
<dbReference type="CDD" id="cd06261">
    <property type="entry name" value="TM_PBP2"/>
    <property type="match status" value="1"/>
</dbReference>
<dbReference type="PANTHER" id="PTHR30151:SF0">
    <property type="entry name" value="ABC TRANSPORTER PERMEASE PROTEIN MJ0413-RELATED"/>
    <property type="match status" value="1"/>
</dbReference>
<proteinExistence type="inferred from homology"/>
<keyword evidence="5 7" id="KW-1133">Transmembrane helix</keyword>
<name>A0A2L0ER36_SORCE</name>
<evidence type="ECO:0000313" key="10">
    <source>
        <dbReference type="EMBL" id="AUX41759.1"/>
    </source>
</evidence>
<evidence type="ECO:0000256" key="4">
    <source>
        <dbReference type="ARBA" id="ARBA00022692"/>
    </source>
</evidence>
<dbReference type="RefSeq" id="WP_234023709.1">
    <property type="nucleotide sequence ID" value="NZ_CP012673.1"/>
</dbReference>
<keyword evidence="4 7" id="KW-0812">Transmembrane</keyword>
<evidence type="ECO:0000256" key="5">
    <source>
        <dbReference type="ARBA" id="ARBA00022989"/>
    </source>
</evidence>
<feature type="transmembrane region" description="Helical" evidence="7">
    <location>
        <begin position="157"/>
        <end position="177"/>
    </location>
</feature>
<feature type="compositionally biased region" description="Basic and acidic residues" evidence="8">
    <location>
        <begin position="48"/>
        <end position="58"/>
    </location>
</feature>
<dbReference type="AlphaFoldDB" id="A0A2L0ER36"/>
<feature type="transmembrane region" description="Helical" evidence="7">
    <location>
        <begin position="250"/>
        <end position="270"/>
    </location>
</feature>
<evidence type="ECO:0000259" key="9">
    <source>
        <dbReference type="PROSITE" id="PS50928"/>
    </source>
</evidence>
<dbReference type="Proteomes" id="UP000238348">
    <property type="component" value="Chromosome"/>
</dbReference>
<evidence type="ECO:0000313" key="11">
    <source>
        <dbReference type="Proteomes" id="UP000238348"/>
    </source>
</evidence>
<dbReference type="FunFam" id="1.10.3720.10:FF:000003">
    <property type="entry name" value="Aliphatic sulfonate ABC transporter permease"/>
    <property type="match status" value="1"/>
</dbReference>
<dbReference type="InterPro" id="IPR035906">
    <property type="entry name" value="MetI-like_sf"/>
</dbReference>
<dbReference type="PROSITE" id="PS50928">
    <property type="entry name" value="ABC_TM1"/>
    <property type="match status" value="1"/>
</dbReference>
<evidence type="ECO:0000256" key="2">
    <source>
        <dbReference type="ARBA" id="ARBA00022448"/>
    </source>
</evidence>
<feature type="transmembrane region" description="Helical" evidence="7">
    <location>
        <begin position="225"/>
        <end position="244"/>
    </location>
</feature>
<protein>
    <submittedName>
        <fullName evidence="10">ABC transporter permease</fullName>
    </submittedName>
</protein>
<evidence type="ECO:0000256" key="7">
    <source>
        <dbReference type="RuleBase" id="RU363032"/>
    </source>
</evidence>
<dbReference type="PANTHER" id="PTHR30151">
    <property type="entry name" value="ALKANE SULFONATE ABC TRANSPORTER-RELATED, MEMBRANE SUBUNIT"/>
    <property type="match status" value="1"/>
</dbReference>